<dbReference type="GO" id="GO:0009451">
    <property type="term" value="P:RNA modification"/>
    <property type="evidence" value="ECO:0007669"/>
    <property type="project" value="InterPro"/>
</dbReference>
<evidence type="ECO:0000256" key="1">
    <source>
        <dbReference type="ARBA" id="ARBA00022737"/>
    </source>
</evidence>
<feature type="domain" description="DYW" evidence="3">
    <location>
        <begin position="297"/>
        <end position="374"/>
    </location>
</feature>
<dbReference type="Pfam" id="PF20430">
    <property type="entry name" value="Eplus_motif"/>
    <property type="match status" value="1"/>
</dbReference>
<organism evidence="4 5">
    <name type="scientific">Papaver atlanticum</name>
    <dbReference type="NCBI Taxonomy" id="357466"/>
    <lineage>
        <taxon>Eukaryota</taxon>
        <taxon>Viridiplantae</taxon>
        <taxon>Streptophyta</taxon>
        <taxon>Embryophyta</taxon>
        <taxon>Tracheophyta</taxon>
        <taxon>Spermatophyta</taxon>
        <taxon>Magnoliopsida</taxon>
        <taxon>Ranunculales</taxon>
        <taxon>Papaveraceae</taxon>
        <taxon>Papaveroideae</taxon>
        <taxon>Papaver</taxon>
    </lineage>
</organism>
<dbReference type="PANTHER" id="PTHR47926">
    <property type="entry name" value="PENTATRICOPEPTIDE REPEAT-CONTAINING PROTEIN"/>
    <property type="match status" value="1"/>
</dbReference>
<dbReference type="GO" id="GO:0003723">
    <property type="term" value="F:RNA binding"/>
    <property type="evidence" value="ECO:0007669"/>
    <property type="project" value="InterPro"/>
</dbReference>
<evidence type="ECO:0000313" key="4">
    <source>
        <dbReference type="EMBL" id="KAI3933389.1"/>
    </source>
</evidence>
<name>A0AAD4XQR0_9MAGN</name>
<evidence type="ECO:0000313" key="5">
    <source>
        <dbReference type="Proteomes" id="UP001202328"/>
    </source>
</evidence>
<keyword evidence="1" id="KW-0677">Repeat</keyword>
<sequence length="374" mass="42447">MPDKSIRSWTAMIAGYVQCGKPKEADDLFKHMEEDGESPNEVTFVAVLASYADLGTLDLGCRIHEYLDKCGFRKNVRVCNTLIDMYIKCGCGPSMYGEGEEALKLFSKMTRVGIRTNAVAFVGPLHAYSHMGLIAEGREFFTSMTRDYGITPELEHYGCMVDLLSRAGLFSEAHKFIKNMPIKANGVVWGALLGGCRVHKNIKLAEEAIEHLQVLDPLNDGYYMVLSNIYAEKGRWEETARVRRLMKDRGVKKTHGWSSVTVNGEVHEFVDGDGNHPQAEEIYQKWDELLKQMKPKGYIPDTKVVLLDMDGEENKVQVLYRHSEKLATMFGLMKTSPGTTIRIMKNLRVCEDLVRDRNSFHCFKNGLCSCRDYW</sequence>
<dbReference type="EMBL" id="JAJJMB010006856">
    <property type="protein sequence ID" value="KAI3933389.1"/>
    <property type="molecule type" value="Genomic_DNA"/>
</dbReference>
<dbReference type="InterPro" id="IPR046848">
    <property type="entry name" value="E_motif"/>
</dbReference>
<evidence type="ECO:0000256" key="2">
    <source>
        <dbReference type="PROSITE-ProRule" id="PRU00708"/>
    </source>
</evidence>
<protein>
    <recommendedName>
        <fullName evidence="3">DYW domain-containing protein</fullName>
    </recommendedName>
</protein>
<comment type="caution">
    <text evidence="4">The sequence shown here is derived from an EMBL/GenBank/DDBJ whole genome shotgun (WGS) entry which is preliminary data.</text>
</comment>
<dbReference type="PANTHER" id="PTHR47926:SF458">
    <property type="entry name" value="PENTATRICOPEPTIDE REPEAT-CONTAINING PROTEIN"/>
    <property type="match status" value="1"/>
</dbReference>
<dbReference type="PROSITE" id="PS51375">
    <property type="entry name" value="PPR"/>
    <property type="match status" value="1"/>
</dbReference>
<dbReference type="Proteomes" id="UP001202328">
    <property type="component" value="Unassembled WGS sequence"/>
</dbReference>
<dbReference type="GO" id="GO:0008270">
    <property type="term" value="F:zinc ion binding"/>
    <property type="evidence" value="ECO:0007669"/>
    <property type="project" value="InterPro"/>
</dbReference>
<dbReference type="Gene3D" id="1.25.40.10">
    <property type="entry name" value="Tetratricopeptide repeat domain"/>
    <property type="match status" value="2"/>
</dbReference>
<dbReference type="Pfam" id="PF13041">
    <property type="entry name" value="PPR_2"/>
    <property type="match status" value="1"/>
</dbReference>
<dbReference type="InterPro" id="IPR046960">
    <property type="entry name" value="PPR_At4g14850-like_plant"/>
</dbReference>
<dbReference type="InterPro" id="IPR046849">
    <property type="entry name" value="E2_motif"/>
</dbReference>
<keyword evidence="5" id="KW-1185">Reference proteome</keyword>
<dbReference type="InterPro" id="IPR011990">
    <property type="entry name" value="TPR-like_helical_dom_sf"/>
</dbReference>
<dbReference type="InterPro" id="IPR002885">
    <property type="entry name" value="PPR_rpt"/>
</dbReference>
<proteinExistence type="predicted"/>
<dbReference type="AlphaFoldDB" id="A0AAD4XQR0"/>
<dbReference type="Pfam" id="PF14432">
    <property type="entry name" value="DYW_deaminase"/>
    <property type="match status" value="1"/>
</dbReference>
<dbReference type="InterPro" id="IPR032867">
    <property type="entry name" value="DYW_dom"/>
</dbReference>
<dbReference type="Pfam" id="PF20431">
    <property type="entry name" value="E_motif"/>
    <property type="match status" value="1"/>
</dbReference>
<accession>A0AAD4XQR0</accession>
<gene>
    <name evidence="4" type="ORF">MKW98_006748</name>
</gene>
<evidence type="ECO:0000259" key="3">
    <source>
        <dbReference type="Pfam" id="PF14432"/>
    </source>
</evidence>
<dbReference type="Pfam" id="PF01535">
    <property type="entry name" value="PPR"/>
    <property type="match status" value="2"/>
</dbReference>
<dbReference type="NCBIfam" id="TIGR00756">
    <property type="entry name" value="PPR"/>
    <property type="match status" value="1"/>
</dbReference>
<reference evidence="4" key="1">
    <citation type="submission" date="2022-04" db="EMBL/GenBank/DDBJ databases">
        <title>A functionally conserved STORR gene fusion in Papaver species that diverged 16.8 million years ago.</title>
        <authorList>
            <person name="Catania T."/>
        </authorList>
    </citation>
    <scope>NUCLEOTIDE SEQUENCE</scope>
    <source>
        <strain evidence="4">S-188037</strain>
    </source>
</reference>
<dbReference type="FunFam" id="1.25.40.10:FF:001372">
    <property type="entry name" value="Pentatricopeptide repeat-containing protein At4g21300"/>
    <property type="match status" value="1"/>
</dbReference>
<feature type="repeat" description="PPR" evidence="2">
    <location>
        <begin position="5"/>
        <end position="39"/>
    </location>
</feature>